<feature type="domain" description="STAS" evidence="8">
    <location>
        <begin position="570"/>
        <end position="684"/>
    </location>
</feature>
<feature type="domain" description="Response regulatory" evidence="7">
    <location>
        <begin position="721"/>
        <end position="835"/>
    </location>
</feature>
<keyword evidence="5" id="KW-0597">Phosphoprotein</keyword>
<dbReference type="Gene3D" id="3.30.750.24">
    <property type="entry name" value="STAS domain"/>
    <property type="match status" value="1"/>
</dbReference>
<dbReference type="Pfam" id="PF01740">
    <property type="entry name" value="STAS"/>
    <property type="match status" value="1"/>
</dbReference>
<proteinExistence type="predicted"/>
<evidence type="ECO:0000313" key="9">
    <source>
        <dbReference type="EMBL" id="SHJ08217.1"/>
    </source>
</evidence>
<dbReference type="OrthoDB" id="9769739at2"/>
<dbReference type="SUPFAM" id="SSF52172">
    <property type="entry name" value="CheY-like"/>
    <property type="match status" value="1"/>
</dbReference>
<keyword evidence="10" id="KW-1185">Reference proteome</keyword>
<evidence type="ECO:0000256" key="5">
    <source>
        <dbReference type="PROSITE-ProRule" id="PRU00169"/>
    </source>
</evidence>
<dbReference type="InterPro" id="IPR001902">
    <property type="entry name" value="SLC26A/SulP_fam"/>
</dbReference>
<dbReference type="AlphaFoldDB" id="A0A1M6GE80"/>
<accession>A0A1M6GE80</accession>
<feature type="transmembrane region" description="Helical" evidence="6">
    <location>
        <begin position="385"/>
        <end position="404"/>
    </location>
</feature>
<dbReference type="SMART" id="SM00448">
    <property type="entry name" value="REC"/>
    <property type="match status" value="1"/>
</dbReference>
<protein>
    <submittedName>
        <fullName evidence="9">Sulfate permease and related transporters (MFS superfamily)</fullName>
    </submittedName>
</protein>
<dbReference type="Gene3D" id="3.40.50.2300">
    <property type="match status" value="1"/>
</dbReference>
<dbReference type="InterPro" id="IPR001789">
    <property type="entry name" value="Sig_transdc_resp-reg_receiver"/>
</dbReference>
<dbReference type="InterPro" id="IPR036513">
    <property type="entry name" value="STAS_dom_sf"/>
</dbReference>
<dbReference type="GO" id="GO:0016020">
    <property type="term" value="C:membrane"/>
    <property type="evidence" value="ECO:0007669"/>
    <property type="project" value="UniProtKB-SubCell"/>
</dbReference>
<evidence type="ECO:0000256" key="6">
    <source>
        <dbReference type="SAM" id="Phobius"/>
    </source>
</evidence>
<dbReference type="PROSITE" id="PS50801">
    <property type="entry name" value="STAS"/>
    <property type="match status" value="1"/>
</dbReference>
<sequence>MRINFLPFLSWFKNYDASKFRADAISGITVALVLIPQSMAYAQLAGLPPYYGLYAAFLPPMVAAMFGSSLQLATGPVAVVSLMTAATLESFATAGSVQYIEYAIVLALIVGIFQFLLGALRLGLVVNFLSHPVVNGFTNAAAIIIATSQLSKLFGVYVDKAEHHYETIIRVIVAATSYIHWYTLFMGALAFGIMYGLRKWNPKIPNVLVAVAFTTVLSFATGFNNDYKATINQLPLEIQEQVIAFNHGLEENVKLGEARTELGSKLAEVKHEYGVHSREYLVLEHENSLLNLEIEESKIAIAEARKAIRDMHLAYVTRENGSVAFLPKTGEQQGDGNIWRVKVGNKPLNVESITVAGGGDIVGTIPKGLPQIGIPQLSVSTFLKFLPYAIIISLLGFMEAISIAKAMAAKTGQRLDPNQELIGQGLGNILGAFGRSYPVSGSFSRSAVNLQAGAATGLSSVITSLAVVITLLFFTPLLYFLPQAVLAAVIMMAVIGLVNVHGFVHAWKAQPYDGIISVISFVATLAFAPHLDKGIMVGVVLSIGVFLYKSMRPKVATLALHPDQSLQDAAHFGLKECKHIAVIRFDGPLFFANASYLEDQVTERRNSMPELREILIVANGINEIDASGEEALSLLVSRLRSGGVEVSFSGMKDSVKASLTRTHLYEHIGPENFYPLQVQALEAIHARAHRGSDEKDCPLTTVVKLGRGSALNEEELKSLSRVLLVDDEREFVENLRDRLKMRDFGANVAYDGQQALDQVNREIPDVMVLDLNMPEVDGYQVLQEVKESHPYVEVIILTGHGSQEDQERCMKLGAFAYLEKPIDIDELTKAMKSAYEKVNRRKTANQ</sequence>
<feature type="modified residue" description="4-aspartylphosphate" evidence="5">
    <location>
        <position position="770"/>
    </location>
</feature>
<evidence type="ECO:0000259" key="8">
    <source>
        <dbReference type="PROSITE" id="PS50801"/>
    </source>
</evidence>
<dbReference type="PANTHER" id="PTHR11814">
    <property type="entry name" value="SULFATE TRANSPORTER"/>
    <property type="match status" value="1"/>
</dbReference>
<organism evidence="9 10">
    <name type="scientific">Desulfatibacillum alkenivorans DSM 16219</name>
    <dbReference type="NCBI Taxonomy" id="1121393"/>
    <lineage>
        <taxon>Bacteria</taxon>
        <taxon>Pseudomonadati</taxon>
        <taxon>Thermodesulfobacteriota</taxon>
        <taxon>Desulfobacteria</taxon>
        <taxon>Desulfobacterales</taxon>
        <taxon>Desulfatibacillaceae</taxon>
        <taxon>Desulfatibacillum</taxon>
    </lineage>
</organism>
<gene>
    <name evidence="9" type="ORF">SAMN02745216_00986</name>
</gene>
<comment type="subcellular location">
    <subcellularLocation>
        <location evidence="1">Membrane</location>
        <topology evidence="1">Multi-pass membrane protein</topology>
    </subcellularLocation>
</comment>
<dbReference type="RefSeq" id="WP_073473567.1">
    <property type="nucleotide sequence ID" value="NZ_FQZU01000004.1"/>
</dbReference>
<feature type="transmembrane region" description="Helical" evidence="6">
    <location>
        <begin position="452"/>
        <end position="474"/>
    </location>
</feature>
<dbReference type="InterPro" id="IPR011547">
    <property type="entry name" value="SLC26A/SulP_dom"/>
</dbReference>
<dbReference type="InterPro" id="IPR002645">
    <property type="entry name" value="STAS_dom"/>
</dbReference>
<dbReference type="InterPro" id="IPR011006">
    <property type="entry name" value="CheY-like_superfamily"/>
</dbReference>
<reference evidence="10" key="1">
    <citation type="submission" date="2016-11" db="EMBL/GenBank/DDBJ databases">
        <authorList>
            <person name="Varghese N."/>
            <person name="Submissions S."/>
        </authorList>
    </citation>
    <scope>NUCLEOTIDE SEQUENCE [LARGE SCALE GENOMIC DNA]</scope>
    <source>
        <strain evidence="10">DSM 16219</strain>
    </source>
</reference>
<feature type="transmembrane region" description="Helical" evidence="6">
    <location>
        <begin position="136"/>
        <end position="158"/>
    </location>
</feature>
<dbReference type="GO" id="GO:0000160">
    <property type="term" value="P:phosphorelay signal transduction system"/>
    <property type="evidence" value="ECO:0007669"/>
    <property type="project" value="InterPro"/>
</dbReference>
<evidence type="ECO:0000256" key="1">
    <source>
        <dbReference type="ARBA" id="ARBA00004141"/>
    </source>
</evidence>
<feature type="transmembrane region" description="Helical" evidence="6">
    <location>
        <begin position="480"/>
        <end position="500"/>
    </location>
</feature>
<dbReference type="CDD" id="cd17536">
    <property type="entry name" value="REC_YesN-like"/>
    <property type="match status" value="1"/>
</dbReference>
<dbReference type="STRING" id="1121393.SAMN02745216_00986"/>
<evidence type="ECO:0000256" key="4">
    <source>
        <dbReference type="ARBA" id="ARBA00023136"/>
    </source>
</evidence>
<dbReference type="Proteomes" id="UP000183994">
    <property type="component" value="Unassembled WGS sequence"/>
</dbReference>
<dbReference type="GO" id="GO:0055085">
    <property type="term" value="P:transmembrane transport"/>
    <property type="evidence" value="ECO:0007669"/>
    <property type="project" value="InterPro"/>
</dbReference>
<evidence type="ECO:0000259" key="7">
    <source>
        <dbReference type="PROSITE" id="PS50110"/>
    </source>
</evidence>
<dbReference type="SUPFAM" id="SSF52091">
    <property type="entry name" value="SpoIIaa-like"/>
    <property type="match status" value="1"/>
</dbReference>
<keyword evidence="3 6" id="KW-1133">Transmembrane helix</keyword>
<dbReference type="CDD" id="cd07042">
    <property type="entry name" value="STAS_SulP_like_sulfate_transporter"/>
    <property type="match status" value="1"/>
</dbReference>
<evidence type="ECO:0000256" key="3">
    <source>
        <dbReference type="ARBA" id="ARBA00022989"/>
    </source>
</evidence>
<name>A0A1M6GE80_9BACT</name>
<dbReference type="Pfam" id="PF00916">
    <property type="entry name" value="Sulfate_transp"/>
    <property type="match status" value="2"/>
</dbReference>
<evidence type="ECO:0000313" key="10">
    <source>
        <dbReference type="Proteomes" id="UP000183994"/>
    </source>
</evidence>
<evidence type="ECO:0000256" key="2">
    <source>
        <dbReference type="ARBA" id="ARBA00022692"/>
    </source>
</evidence>
<dbReference type="PROSITE" id="PS50110">
    <property type="entry name" value="RESPONSE_REGULATORY"/>
    <property type="match status" value="1"/>
</dbReference>
<feature type="transmembrane region" description="Helical" evidence="6">
    <location>
        <begin position="512"/>
        <end position="528"/>
    </location>
</feature>
<feature type="transmembrane region" description="Helical" evidence="6">
    <location>
        <begin position="178"/>
        <end position="197"/>
    </location>
</feature>
<dbReference type="Pfam" id="PF00072">
    <property type="entry name" value="Response_reg"/>
    <property type="match status" value="1"/>
</dbReference>
<dbReference type="EMBL" id="FQZU01000004">
    <property type="protein sequence ID" value="SHJ08217.1"/>
    <property type="molecule type" value="Genomic_DNA"/>
</dbReference>
<feature type="transmembrane region" description="Helical" evidence="6">
    <location>
        <begin position="103"/>
        <end position="124"/>
    </location>
</feature>
<keyword evidence="2 6" id="KW-0812">Transmembrane</keyword>
<keyword evidence="4 6" id="KW-0472">Membrane</keyword>